<evidence type="ECO:0000313" key="3">
    <source>
        <dbReference type="Proteomes" id="UP000008177"/>
    </source>
</evidence>
<feature type="region of interest" description="Disordered" evidence="1">
    <location>
        <begin position="1"/>
        <end position="22"/>
    </location>
</feature>
<evidence type="ECO:0000256" key="1">
    <source>
        <dbReference type="SAM" id="MobiDB-lite"/>
    </source>
</evidence>
<organism evidence="2 3">
    <name type="scientific">Botryotinia fuckeliana (strain T4)</name>
    <name type="common">Noble rot fungus</name>
    <name type="synonym">Botrytis cinerea</name>
    <dbReference type="NCBI Taxonomy" id="999810"/>
    <lineage>
        <taxon>Eukaryota</taxon>
        <taxon>Fungi</taxon>
        <taxon>Dikarya</taxon>
        <taxon>Ascomycota</taxon>
        <taxon>Pezizomycotina</taxon>
        <taxon>Leotiomycetes</taxon>
        <taxon>Helotiales</taxon>
        <taxon>Sclerotiniaceae</taxon>
        <taxon>Botrytis</taxon>
    </lineage>
</organism>
<dbReference type="HOGENOM" id="CLU_3106142_0_0_1"/>
<gene>
    <name evidence="2" type="ORF">BofuT4_P143940.1</name>
</gene>
<name>G2YY88_BOTF4</name>
<dbReference type="EMBL" id="FQ790361">
    <property type="protein sequence ID" value="CCD56586.1"/>
    <property type="molecule type" value="Genomic_DNA"/>
</dbReference>
<dbReference type="AlphaFoldDB" id="G2YY88"/>
<dbReference type="Proteomes" id="UP000008177">
    <property type="component" value="Unplaced contigs"/>
</dbReference>
<proteinExistence type="predicted"/>
<sequence length="51" mass="5650">MNIIQGRCPTARQLRDHRGRTSPSTLLCAHLPIEEKEANPAVTSDTLRSAH</sequence>
<evidence type="ECO:0000313" key="2">
    <source>
        <dbReference type="EMBL" id="CCD56586.1"/>
    </source>
</evidence>
<dbReference type="InParanoid" id="G2YY88"/>
<protein>
    <submittedName>
        <fullName evidence="2">Uncharacterized protein</fullName>
    </submittedName>
</protein>
<accession>G2YY88</accession>
<reference evidence="3" key="1">
    <citation type="journal article" date="2011" name="PLoS Genet.">
        <title>Genomic analysis of the necrotrophic fungal pathogens Sclerotinia sclerotiorum and Botrytis cinerea.</title>
        <authorList>
            <person name="Amselem J."/>
            <person name="Cuomo C.A."/>
            <person name="van Kan J.A."/>
            <person name="Viaud M."/>
            <person name="Benito E.P."/>
            <person name="Couloux A."/>
            <person name="Coutinho P.M."/>
            <person name="de Vries R.P."/>
            <person name="Dyer P.S."/>
            <person name="Fillinger S."/>
            <person name="Fournier E."/>
            <person name="Gout L."/>
            <person name="Hahn M."/>
            <person name="Kohn L."/>
            <person name="Lapalu N."/>
            <person name="Plummer K.M."/>
            <person name="Pradier J.M."/>
            <person name="Quevillon E."/>
            <person name="Sharon A."/>
            <person name="Simon A."/>
            <person name="ten Have A."/>
            <person name="Tudzynski B."/>
            <person name="Tudzynski P."/>
            <person name="Wincker P."/>
            <person name="Andrew M."/>
            <person name="Anthouard V."/>
            <person name="Beever R.E."/>
            <person name="Beffa R."/>
            <person name="Benoit I."/>
            <person name="Bouzid O."/>
            <person name="Brault B."/>
            <person name="Chen Z."/>
            <person name="Choquer M."/>
            <person name="Collemare J."/>
            <person name="Cotton P."/>
            <person name="Danchin E.G."/>
            <person name="Da Silva C."/>
            <person name="Gautier A."/>
            <person name="Giraud C."/>
            <person name="Giraud T."/>
            <person name="Gonzalez C."/>
            <person name="Grossetete S."/>
            <person name="Guldener U."/>
            <person name="Henrissat B."/>
            <person name="Howlett B.J."/>
            <person name="Kodira C."/>
            <person name="Kretschmer M."/>
            <person name="Lappartient A."/>
            <person name="Leroch M."/>
            <person name="Levis C."/>
            <person name="Mauceli E."/>
            <person name="Neuveglise C."/>
            <person name="Oeser B."/>
            <person name="Pearson M."/>
            <person name="Poulain J."/>
            <person name="Poussereau N."/>
            <person name="Quesneville H."/>
            <person name="Rascle C."/>
            <person name="Schumacher J."/>
            <person name="Segurens B."/>
            <person name="Sexton A."/>
            <person name="Silva E."/>
            <person name="Sirven C."/>
            <person name="Soanes D.M."/>
            <person name="Talbot N.J."/>
            <person name="Templeton M."/>
            <person name="Yandava C."/>
            <person name="Yarden O."/>
            <person name="Zeng Q."/>
            <person name="Rollins J.A."/>
            <person name="Lebrun M.H."/>
            <person name="Dickman M."/>
        </authorList>
    </citation>
    <scope>NUCLEOTIDE SEQUENCE [LARGE SCALE GENOMIC DNA]</scope>
    <source>
        <strain evidence="3">T4</strain>
    </source>
</reference>